<feature type="transmembrane region" description="Helical" evidence="9">
    <location>
        <begin position="516"/>
        <end position="536"/>
    </location>
</feature>
<evidence type="ECO:0000256" key="1">
    <source>
        <dbReference type="ARBA" id="ARBA00004141"/>
    </source>
</evidence>
<feature type="transmembrane region" description="Helical" evidence="9">
    <location>
        <begin position="150"/>
        <end position="171"/>
    </location>
</feature>
<feature type="region of interest" description="Disordered" evidence="8">
    <location>
        <begin position="15"/>
        <end position="36"/>
    </location>
</feature>
<dbReference type="RefSeq" id="XP_030988183.1">
    <property type="nucleotide sequence ID" value="XM_031121455.1"/>
</dbReference>
<feature type="transmembrane region" description="Helical" evidence="9">
    <location>
        <begin position="542"/>
        <end position="563"/>
    </location>
</feature>
<dbReference type="Gene3D" id="1.20.1250.20">
    <property type="entry name" value="MFS general substrate transporter like domains"/>
    <property type="match status" value="1"/>
</dbReference>
<reference evidence="11" key="1">
    <citation type="journal article" date="2019" name="Mol. Biol. Evol.">
        <title>Blast fungal genomes show frequent chromosomal changes, gene gains and losses, and effector gene turnover.</title>
        <authorList>
            <person name="Gomez Luciano L.B."/>
            <person name="Jason Tsai I."/>
            <person name="Chuma I."/>
            <person name="Tosa Y."/>
            <person name="Chen Y.H."/>
            <person name="Li J.Y."/>
            <person name="Li M.Y."/>
            <person name="Jade Lu M.Y."/>
            <person name="Nakayashiki H."/>
            <person name="Li W.H."/>
        </authorList>
    </citation>
    <scope>NUCLEOTIDE SEQUENCE</scope>
    <source>
        <strain evidence="11">NI907</strain>
    </source>
</reference>
<protein>
    <recommendedName>
        <fullName evidence="12">Peptide transporter PTR2-A</fullName>
    </recommendedName>
</protein>
<dbReference type="InterPro" id="IPR036259">
    <property type="entry name" value="MFS_trans_sf"/>
</dbReference>
<comment type="similarity">
    <text evidence="2 7">Belongs to the major facilitator superfamily. Proton-dependent oligopeptide transporter (POT/PTR) (TC 2.A.17) family.</text>
</comment>
<evidence type="ECO:0008006" key="12">
    <source>
        <dbReference type="Google" id="ProtNLM"/>
    </source>
</evidence>
<evidence type="ECO:0000256" key="3">
    <source>
        <dbReference type="ARBA" id="ARBA00022448"/>
    </source>
</evidence>
<dbReference type="AlphaFoldDB" id="A0A6P8BLK8"/>
<comment type="subcellular location">
    <subcellularLocation>
        <location evidence="1 7">Membrane</location>
        <topology evidence="1 7">Multi-pass membrane protein</topology>
    </subcellularLocation>
</comment>
<evidence type="ECO:0000256" key="6">
    <source>
        <dbReference type="ARBA" id="ARBA00023136"/>
    </source>
</evidence>
<feature type="transmembrane region" description="Helical" evidence="9">
    <location>
        <begin position="432"/>
        <end position="454"/>
    </location>
</feature>
<feature type="transmembrane region" description="Helical" evidence="9">
    <location>
        <begin position="355"/>
        <end position="372"/>
    </location>
</feature>
<dbReference type="PROSITE" id="PS01023">
    <property type="entry name" value="PTR2_2"/>
    <property type="match status" value="1"/>
</dbReference>
<organism evidence="10 11">
    <name type="scientific">Pyricularia grisea</name>
    <name type="common">Crabgrass-specific blast fungus</name>
    <name type="synonym">Magnaporthe grisea</name>
    <dbReference type="NCBI Taxonomy" id="148305"/>
    <lineage>
        <taxon>Eukaryota</taxon>
        <taxon>Fungi</taxon>
        <taxon>Dikarya</taxon>
        <taxon>Ascomycota</taxon>
        <taxon>Pezizomycotina</taxon>
        <taxon>Sordariomycetes</taxon>
        <taxon>Sordariomycetidae</taxon>
        <taxon>Magnaporthales</taxon>
        <taxon>Pyriculariaceae</taxon>
        <taxon>Pyricularia</taxon>
    </lineage>
</organism>
<dbReference type="SUPFAM" id="SSF103473">
    <property type="entry name" value="MFS general substrate transporter"/>
    <property type="match status" value="1"/>
</dbReference>
<feature type="transmembrane region" description="Helical" evidence="9">
    <location>
        <begin position="483"/>
        <end position="504"/>
    </location>
</feature>
<reference evidence="11" key="3">
    <citation type="submission" date="2025-08" db="UniProtKB">
        <authorList>
            <consortium name="RefSeq"/>
        </authorList>
    </citation>
    <scope>IDENTIFICATION</scope>
    <source>
        <strain evidence="11">NI907</strain>
    </source>
</reference>
<dbReference type="InterPro" id="IPR018456">
    <property type="entry name" value="PTR2_symporter_CS"/>
</dbReference>
<reference evidence="11" key="2">
    <citation type="submission" date="2019-10" db="EMBL/GenBank/DDBJ databases">
        <authorList>
            <consortium name="NCBI Genome Project"/>
        </authorList>
    </citation>
    <scope>NUCLEOTIDE SEQUENCE</scope>
    <source>
        <strain evidence="11">NI907</strain>
    </source>
</reference>
<evidence type="ECO:0000256" key="4">
    <source>
        <dbReference type="ARBA" id="ARBA00022692"/>
    </source>
</evidence>
<keyword evidence="4 7" id="KW-0812">Transmembrane</keyword>
<dbReference type="GO" id="GO:0071916">
    <property type="term" value="F:dipeptide transmembrane transporter activity"/>
    <property type="evidence" value="ECO:0007669"/>
    <property type="project" value="UniProtKB-ARBA"/>
</dbReference>
<keyword evidence="6 9" id="KW-0472">Membrane</keyword>
<proteinExistence type="inferred from homology"/>
<feature type="transmembrane region" description="Helical" evidence="9">
    <location>
        <begin position="402"/>
        <end position="420"/>
    </location>
</feature>
<accession>A0A6P8BLK8</accession>
<feature type="transmembrane region" description="Helical" evidence="9">
    <location>
        <begin position="240"/>
        <end position="258"/>
    </location>
</feature>
<dbReference type="Pfam" id="PF00854">
    <property type="entry name" value="PTR2"/>
    <property type="match status" value="1"/>
</dbReference>
<evidence type="ECO:0000256" key="8">
    <source>
        <dbReference type="SAM" id="MobiDB-lite"/>
    </source>
</evidence>
<evidence type="ECO:0000256" key="9">
    <source>
        <dbReference type="SAM" id="Phobius"/>
    </source>
</evidence>
<name>A0A6P8BLK8_PYRGI</name>
<feature type="compositionally biased region" description="Low complexity" evidence="8">
    <location>
        <begin position="602"/>
        <end position="627"/>
    </location>
</feature>
<evidence type="ECO:0000256" key="7">
    <source>
        <dbReference type="RuleBase" id="RU003755"/>
    </source>
</evidence>
<evidence type="ECO:0000313" key="11">
    <source>
        <dbReference type="RefSeq" id="XP_030988183.1"/>
    </source>
</evidence>
<dbReference type="PANTHER" id="PTHR11654">
    <property type="entry name" value="OLIGOPEPTIDE TRANSPORTER-RELATED"/>
    <property type="match status" value="1"/>
</dbReference>
<feature type="transmembrane region" description="Helical" evidence="9">
    <location>
        <begin position="177"/>
        <end position="195"/>
    </location>
</feature>
<dbReference type="FunFam" id="1.20.1250.20:FF:000085">
    <property type="entry name" value="MFS peptide transporter Ptr2"/>
    <property type="match status" value="1"/>
</dbReference>
<gene>
    <name evidence="11" type="ORF">PgNI_01382</name>
</gene>
<evidence type="ECO:0000256" key="5">
    <source>
        <dbReference type="ARBA" id="ARBA00022989"/>
    </source>
</evidence>
<dbReference type="KEGG" id="pgri:PgNI_01382"/>
<keyword evidence="3 7" id="KW-0813">Transport</keyword>
<evidence type="ECO:0000256" key="2">
    <source>
        <dbReference type="ARBA" id="ARBA00005982"/>
    </source>
</evidence>
<keyword evidence="10" id="KW-1185">Reference proteome</keyword>
<feature type="transmembrane region" description="Helical" evidence="9">
    <location>
        <begin position="74"/>
        <end position="91"/>
    </location>
</feature>
<feature type="transmembrane region" description="Helical" evidence="9">
    <location>
        <begin position="119"/>
        <end position="138"/>
    </location>
</feature>
<feature type="transmembrane region" description="Helical" evidence="9">
    <location>
        <begin position="264"/>
        <end position="284"/>
    </location>
</feature>
<dbReference type="InterPro" id="IPR000109">
    <property type="entry name" value="POT_fam"/>
</dbReference>
<keyword evidence="5 9" id="KW-1133">Transmembrane helix</keyword>
<dbReference type="GO" id="GO:0005886">
    <property type="term" value="C:plasma membrane"/>
    <property type="evidence" value="ECO:0007669"/>
    <property type="project" value="UniProtKB-ARBA"/>
</dbReference>
<evidence type="ECO:0000313" key="10">
    <source>
        <dbReference type="Proteomes" id="UP000515153"/>
    </source>
</evidence>
<sequence>MSTAPELDLAEAARAHAPSMAKEGMTTRGSTESLRAADGEIYPTDEEFATLRRVHGKVSWLIYTIGLVEMCERFAYYGTTAVFVNFIAYPLPEGSTTGAGGTDRQAGALGLGQQASTSLTLFNAFWSYFMPLLGGYLADTYWGRFMTIQYAIVLATIGHILIIVAAIPSVITNPSGALGAFIVGILFFGTGVGWFKANISPLIAEQYEMQHPRAVIQTLPSGERVIVDPVVTISRIYMRYYFLVNVGALVGQISMVYAEKYVGFWLSYLLPTLLFFLCPIIMVISRKSYAKRPPTGSVLGNMAKLVAFGIKKGSITELNKDVFWDRIKPSRVTGADRPKFMDTIDDAWVDEVRRGLSACYVFAFLPIFWLAYNQMSNNMINQAATMRLDGIPNDVVTNLNPFSLLILIPICDKLIYPALAKAGLRFTPIKKIALGFVSAALSMVIAAIIQHFIYVKSPCGYSASECIDPPNPPDMSVWIQTPAYVLIALSEVFASITGLEYAFTKAPRNMRGMVTGVFWLVNSISAALGFAFVGLATDPLLVWLYTTVAIVSAVGGIAFWFCFRKLDKQEDELNALPESNYKGRHHDGPMDVEKRVMEDEAATAAPAAKSAPAPAPAPATGTASEAAADVDAVTPVEADSTEKRQ</sequence>
<feature type="compositionally biased region" description="Basic and acidic residues" evidence="8">
    <location>
        <begin position="586"/>
        <end position="598"/>
    </location>
</feature>
<dbReference type="GeneID" id="41956369"/>
<feature type="region of interest" description="Disordered" evidence="8">
    <location>
        <begin position="577"/>
        <end position="645"/>
    </location>
</feature>
<dbReference type="Proteomes" id="UP000515153">
    <property type="component" value="Unplaced"/>
</dbReference>